<sequence>MKIFGIILMVLGFLGIFGSFLNPIKGAWDEKLTAYAIELIMIIVGIYLIKKSKTKKTRR</sequence>
<reference evidence="2 3" key="1">
    <citation type="submission" date="2019-11" db="EMBL/GenBank/DDBJ databases">
        <authorList>
            <person name="Zheng R.K."/>
            <person name="Sun C.M."/>
        </authorList>
    </citation>
    <scope>NUCLEOTIDE SEQUENCE [LARGE SCALE GENOMIC DNA]</scope>
    <source>
        <strain evidence="2 3">WC007</strain>
    </source>
</reference>
<keyword evidence="1" id="KW-0812">Transmembrane</keyword>
<dbReference type="RefSeq" id="WP_158867310.1">
    <property type="nucleotide sequence ID" value="NZ_CP046401.1"/>
</dbReference>
<gene>
    <name evidence="2" type="ORF">GM418_13930</name>
</gene>
<evidence type="ECO:0000313" key="3">
    <source>
        <dbReference type="Proteomes" id="UP000428260"/>
    </source>
</evidence>
<protein>
    <submittedName>
        <fullName evidence="2">Uncharacterized protein</fullName>
    </submittedName>
</protein>
<dbReference type="Proteomes" id="UP000428260">
    <property type="component" value="Chromosome"/>
</dbReference>
<dbReference type="AlphaFoldDB" id="A0A6I6JP26"/>
<evidence type="ECO:0000256" key="1">
    <source>
        <dbReference type="SAM" id="Phobius"/>
    </source>
</evidence>
<organism evidence="2 3">
    <name type="scientific">Maribellus comscasis</name>
    <dbReference type="NCBI Taxonomy" id="2681766"/>
    <lineage>
        <taxon>Bacteria</taxon>
        <taxon>Pseudomonadati</taxon>
        <taxon>Bacteroidota</taxon>
        <taxon>Bacteroidia</taxon>
        <taxon>Marinilabiliales</taxon>
        <taxon>Prolixibacteraceae</taxon>
        <taxon>Maribellus</taxon>
    </lineage>
</organism>
<dbReference type="EMBL" id="CP046401">
    <property type="protein sequence ID" value="QGY44726.1"/>
    <property type="molecule type" value="Genomic_DNA"/>
</dbReference>
<feature type="transmembrane region" description="Helical" evidence="1">
    <location>
        <begin position="31"/>
        <end position="49"/>
    </location>
</feature>
<proteinExistence type="predicted"/>
<keyword evidence="3" id="KW-1185">Reference proteome</keyword>
<name>A0A6I6JP26_9BACT</name>
<keyword evidence="1" id="KW-1133">Transmembrane helix</keyword>
<accession>A0A6I6JP26</accession>
<dbReference type="KEGG" id="mcos:GM418_13930"/>
<evidence type="ECO:0000313" key="2">
    <source>
        <dbReference type="EMBL" id="QGY44726.1"/>
    </source>
</evidence>
<keyword evidence="1" id="KW-0472">Membrane</keyword>